<dbReference type="CDD" id="cd14254">
    <property type="entry name" value="Dockerin_II"/>
    <property type="match status" value="1"/>
</dbReference>
<evidence type="ECO:0000256" key="4">
    <source>
        <dbReference type="ARBA" id="ARBA00023001"/>
    </source>
</evidence>
<dbReference type="PATRIC" id="fig|398512.5.peg.3992"/>
<evidence type="ECO:0000256" key="5">
    <source>
        <dbReference type="ARBA" id="ARBA00023277"/>
    </source>
</evidence>
<feature type="domain" description="CBM3" evidence="12">
    <location>
        <begin position="474"/>
        <end position="630"/>
    </location>
</feature>
<dbReference type="InterPro" id="IPR012341">
    <property type="entry name" value="6hp_glycosidase-like_sf"/>
</dbReference>
<proteinExistence type="inferred from homology"/>
<dbReference type="SUPFAM" id="SSF48208">
    <property type="entry name" value="Six-hairpin glycosidases"/>
    <property type="match status" value="1"/>
</dbReference>
<dbReference type="GO" id="GO:0008810">
    <property type="term" value="F:cellulase activity"/>
    <property type="evidence" value="ECO:0007669"/>
    <property type="project" value="UniProtKB-EC"/>
</dbReference>
<reference evidence="15" key="1">
    <citation type="submission" date="2015-07" db="EMBL/GenBank/DDBJ databases">
        <title>Near-Complete Genome Sequence of the Cellulolytic Bacterium Bacteroides (Pseudobacteroides) cellulosolvens ATCC 35603.</title>
        <authorList>
            <person name="Dassa B."/>
            <person name="Utturkar S.M."/>
            <person name="Klingeman D.M."/>
            <person name="Hurt R.A."/>
            <person name="Keller M."/>
            <person name="Xu J."/>
            <person name="Reddy Y.H.K."/>
            <person name="Borovok I."/>
            <person name="Grinberg I.R."/>
            <person name="Lamed R."/>
            <person name="Zhivin O."/>
            <person name="Bayer E.A."/>
            <person name="Brown S.D."/>
        </authorList>
    </citation>
    <scope>NUCLEOTIDE SEQUENCE [LARGE SCALE GENOMIC DNA]</scope>
    <source>
        <strain evidence="15">DSM 2933</strain>
    </source>
</reference>
<dbReference type="Pfam" id="PF00404">
    <property type="entry name" value="Dockerin_1"/>
    <property type="match status" value="1"/>
</dbReference>
<dbReference type="AlphaFoldDB" id="A0A0L6JS26"/>
<dbReference type="STRING" id="398512.Bccel_3813"/>
<dbReference type="InterPro" id="IPR001956">
    <property type="entry name" value="CBM3"/>
</dbReference>
<comment type="catalytic activity">
    <reaction evidence="1">
        <text>Endohydrolysis of (1-&gt;4)-beta-D-glucosidic linkages in cellulose, lichenin and cereal beta-D-glucans.</text>
        <dbReference type="EC" id="3.2.1.4"/>
    </reaction>
</comment>
<dbReference type="PROSITE" id="PS51766">
    <property type="entry name" value="DOCKERIN"/>
    <property type="match status" value="1"/>
</dbReference>
<evidence type="ECO:0000259" key="13">
    <source>
        <dbReference type="PROSITE" id="PS51766"/>
    </source>
</evidence>
<dbReference type="InterPro" id="IPR036966">
    <property type="entry name" value="CBM3_sf"/>
</dbReference>
<organism evidence="14 15">
    <name type="scientific">Pseudobacteroides cellulosolvens ATCC 35603 = DSM 2933</name>
    <dbReference type="NCBI Taxonomy" id="398512"/>
    <lineage>
        <taxon>Bacteria</taxon>
        <taxon>Bacillati</taxon>
        <taxon>Bacillota</taxon>
        <taxon>Clostridia</taxon>
        <taxon>Eubacteriales</taxon>
        <taxon>Oscillospiraceae</taxon>
        <taxon>Pseudobacteroides</taxon>
    </lineage>
</organism>
<evidence type="ECO:0000313" key="14">
    <source>
        <dbReference type="EMBL" id="KNY28539.1"/>
    </source>
</evidence>
<feature type="region of interest" description="Disordered" evidence="11">
    <location>
        <begin position="631"/>
        <end position="652"/>
    </location>
</feature>
<comment type="similarity">
    <text evidence="8 10">Belongs to the glycosyl hydrolase 9 (cellulase E) family.</text>
</comment>
<gene>
    <name evidence="14" type="ORF">Bccel_3813</name>
</gene>
<dbReference type="Pfam" id="PF00942">
    <property type="entry name" value="CBM_3"/>
    <property type="match status" value="1"/>
</dbReference>
<dbReference type="SMART" id="SM01067">
    <property type="entry name" value="CBM_3"/>
    <property type="match status" value="1"/>
</dbReference>
<evidence type="ECO:0000256" key="10">
    <source>
        <dbReference type="RuleBase" id="RU361166"/>
    </source>
</evidence>
<keyword evidence="5 8" id="KW-0119">Carbohydrate metabolism</keyword>
<dbReference type="InterPro" id="IPR033126">
    <property type="entry name" value="Glyco_hydro_9_Asp/Glu_AS"/>
</dbReference>
<evidence type="ECO:0000256" key="9">
    <source>
        <dbReference type="PROSITE-ProRule" id="PRU10060"/>
    </source>
</evidence>
<keyword evidence="4" id="KW-0136">Cellulose degradation</keyword>
<evidence type="ECO:0000313" key="15">
    <source>
        <dbReference type="Proteomes" id="UP000036923"/>
    </source>
</evidence>
<dbReference type="Pfam" id="PF00759">
    <property type="entry name" value="Glyco_hydro_9"/>
    <property type="match status" value="1"/>
</dbReference>
<feature type="active site" evidence="9">
    <location>
        <position position="433"/>
    </location>
</feature>
<dbReference type="PROSITE" id="PS00448">
    <property type="entry name" value="CLOS_CELLULOSOME_RPT"/>
    <property type="match status" value="1"/>
</dbReference>
<keyword evidence="3 8" id="KW-0378">Hydrolase</keyword>
<accession>A0A0L6JS26</accession>
<feature type="compositionally biased region" description="Low complexity" evidence="11">
    <location>
        <begin position="632"/>
        <end position="650"/>
    </location>
</feature>
<dbReference type="eggNOG" id="COG4733">
    <property type="taxonomic scope" value="Bacteria"/>
</dbReference>
<dbReference type="PROSITE" id="PS51172">
    <property type="entry name" value="CBM3"/>
    <property type="match status" value="1"/>
</dbReference>
<dbReference type="EC" id="3.2.1.-" evidence="10"/>
<evidence type="ECO:0000256" key="6">
    <source>
        <dbReference type="ARBA" id="ARBA00023295"/>
    </source>
</evidence>
<dbReference type="InterPro" id="IPR008965">
    <property type="entry name" value="CBM2/CBM3_carb-bd_dom_sf"/>
</dbReference>
<evidence type="ECO:0000259" key="12">
    <source>
        <dbReference type="PROSITE" id="PS51172"/>
    </source>
</evidence>
<dbReference type="Proteomes" id="UP000036923">
    <property type="component" value="Unassembled WGS sequence"/>
</dbReference>
<keyword evidence="7 8" id="KW-0624">Polysaccharide degradation</keyword>
<dbReference type="InterPro" id="IPR002105">
    <property type="entry name" value="Dockerin_1_rpt"/>
</dbReference>
<feature type="active site" evidence="8">
    <location>
        <position position="395"/>
    </location>
</feature>
<dbReference type="PANTHER" id="PTHR22298">
    <property type="entry name" value="ENDO-1,4-BETA-GLUCANASE"/>
    <property type="match status" value="1"/>
</dbReference>
<dbReference type="InterPro" id="IPR018221">
    <property type="entry name" value="Glyco_hydro_9_His_AS"/>
</dbReference>
<dbReference type="GO" id="GO:0030245">
    <property type="term" value="P:cellulose catabolic process"/>
    <property type="evidence" value="ECO:0007669"/>
    <property type="project" value="UniProtKB-KW"/>
</dbReference>
<keyword evidence="2" id="KW-0732">Signal</keyword>
<evidence type="ECO:0000256" key="2">
    <source>
        <dbReference type="ARBA" id="ARBA00022729"/>
    </source>
</evidence>
<keyword evidence="15" id="KW-1185">Reference proteome</keyword>
<evidence type="ECO:0000256" key="8">
    <source>
        <dbReference type="PROSITE-ProRule" id="PRU10059"/>
    </source>
</evidence>
<dbReference type="InterPro" id="IPR001701">
    <property type="entry name" value="Glyco_hydro_9"/>
</dbReference>
<dbReference type="InterPro" id="IPR008969">
    <property type="entry name" value="CarboxyPept-like_regulatory"/>
</dbReference>
<keyword evidence="6 8" id="KW-0326">Glycosidase</keyword>
<dbReference type="Gene3D" id="2.60.40.4130">
    <property type="match status" value="1"/>
</dbReference>
<protein>
    <recommendedName>
        <fullName evidence="10">Glucanase</fullName>
        <ecNumber evidence="10">3.2.1.-</ecNumber>
    </recommendedName>
</protein>
<feature type="active site" evidence="9">
    <location>
        <position position="442"/>
    </location>
</feature>
<dbReference type="PROSITE" id="PS00592">
    <property type="entry name" value="GH9_2"/>
    <property type="match status" value="1"/>
</dbReference>
<name>A0A0L6JS26_9FIRM</name>
<dbReference type="PROSITE" id="PS00018">
    <property type="entry name" value="EF_HAND_1"/>
    <property type="match status" value="1"/>
</dbReference>
<dbReference type="SUPFAM" id="SSF49384">
    <property type="entry name" value="Carbohydrate-binding domain"/>
    <property type="match status" value="1"/>
</dbReference>
<dbReference type="FunFam" id="1.50.10.10:FF:000020">
    <property type="entry name" value="Endoglucanase"/>
    <property type="match status" value="1"/>
</dbReference>
<evidence type="ECO:0000256" key="7">
    <source>
        <dbReference type="ARBA" id="ARBA00023326"/>
    </source>
</evidence>
<sequence length="826" mass="90311">MILMISVFIGFIVPQGTYGAASNFNYGEALQKSLIFYEFQRSGKLPDDKRDNWRGDSTLTDGADAGVDLTGGWFDAGDHVKFNLPMAYTLAMLAWSVYEDKDAYVKSGQYKYVMDNIKWAADYFIKCHPSPNVYYFQVGDGISDHNWWGAPEVMTLKRPSYKATSSNGASTASAEAAAALAATSIVYKDVDSSYAANCLKHAKELLAFAESTKSDAAYSPVADNFYKSHSSFWDEFSWAGAWIYLAGGDQSYIDKAESYVSKWGTEMGTATIKYKWAHCWDDVHIGASLLLARITKKDVYKTVMESHLDWLTTGVDGERVKYSPKGMAFIDGWGSLRYATTCAFIADLYADAAECPTSKVNTYREFAKKQVDYALGSSGRSYVVGYGTNPPQHPHHRAAHGSWGDNFNIPDKHRHTLYGALAGGPGVSDDYEDATNNYTNNEVACDYNAGFTGILARLYKKYGGEPISGFNAIEKPGLEVYVSGAATNSDGKTDFKVMLYNKTAWPARAYDNLSFKYFMDLSEVYAAGKTYKDVTVTINYSEGGKSGGVFPYDEENHIYYALIDFNGVNIVPGGAISFRKEAQVVLAGPSGVKWDGTDDYSYKGFDTKREDNPNIPVYSDGKLLYGIEPDGTTPSTSIPSSTPVPTSTPTKPFITGLPGNYSRVSGYITTESNDSSLKSGFTVSVEGTSYKAVTDNKGYFSIPGFEISSPSARPSYNLIISKPGFLTRRIDNLQCGYVYSISSLSPAVMWAGDIPVDGVSDDAVNIKDVVEISKVFNAVSTDSKYNADCDLNKDGSINMSDVIVVAKNFGRVSTDYGTINLSKITA</sequence>
<dbReference type="SUPFAM" id="SSF49464">
    <property type="entry name" value="Carboxypeptidase regulatory domain-like"/>
    <property type="match status" value="1"/>
</dbReference>
<dbReference type="GO" id="GO:0030248">
    <property type="term" value="F:cellulose binding"/>
    <property type="evidence" value="ECO:0007669"/>
    <property type="project" value="InterPro"/>
</dbReference>
<dbReference type="EMBL" id="LGTC01000001">
    <property type="protein sequence ID" value="KNY28539.1"/>
    <property type="molecule type" value="Genomic_DNA"/>
</dbReference>
<dbReference type="InterPro" id="IPR018247">
    <property type="entry name" value="EF_Hand_1_Ca_BS"/>
</dbReference>
<comment type="caution">
    <text evidence="14">The sequence shown here is derived from an EMBL/GenBank/DDBJ whole genome shotgun (WGS) entry which is preliminary data.</text>
</comment>
<dbReference type="PROSITE" id="PS00698">
    <property type="entry name" value="GH9_3"/>
    <property type="match status" value="1"/>
</dbReference>
<evidence type="ECO:0000256" key="3">
    <source>
        <dbReference type="ARBA" id="ARBA00022801"/>
    </source>
</evidence>
<dbReference type="InterPro" id="IPR016134">
    <property type="entry name" value="Dockerin_dom"/>
</dbReference>
<dbReference type="InterPro" id="IPR008928">
    <property type="entry name" value="6-hairpin_glycosidase_sf"/>
</dbReference>
<evidence type="ECO:0000256" key="11">
    <source>
        <dbReference type="SAM" id="MobiDB-lite"/>
    </source>
</evidence>
<evidence type="ECO:0000256" key="1">
    <source>
        <dbReference type="ARBA" id="ARBA00000966"/>
    </source>
</evidence>
<dbReference type="InterPro" id="IPR036439">
    <property type="entry name" value="Dockerin_dom_sf"/>
</dbReference>
<dbReference type="Gene3D" id="1.50.10.10">
    <property type="match status" value="1"/>
</dbReference>
<dbReference type="SUPFAM" id="SSF63446">
    <property type="entry name" value="Type I dockerin domain"/>
    <property type="match status" value="1"/>
</dbReference>
<feature type="domain" description="Dockerin" evidence="13">
    <location>
        <begin position="747"/>
        <end position="818"/>
    </location>
</feature>
<dbReference type="Gene3D" id="2.60.40.710">
    <property type="entry name" value="Endoglucanase-like"/>
    <property type="match status" value="1"/>
</dbReference>